<organism evidence="1 2">
    <name type="scientific">Bombilactobacillus thymidiniphilus</name>
    <dbReference type="NCBI Taxonomy" id="2923363"/>
    <lineage>
        <taxon>Bacteria</taxon>
        <taxon>Bacillati</taxon>
        <taxon>Bacillota</taxon>
        <taxon>Bacilli</taxon>
        <taxon>Lactobacillales</taxon>
        <taxon>Lactobacillaceae</taxon>
        <taxon>Bombilactobacillus</taxon>
    </lineage>
</organism>
<evidence type="ECO:0000313" key="2">
    <source>
        <dbReference type="Proteomes" id="UP000831947"/>
    </source>
</evidence>
<protein>
    <submittedName>
        <fullName evidence="1">Uncharacterized protein</fullName>
    </submittedName>
</protein>
<gene>
    <name evidence="1" type="ORF">MOO47_03965</name>
</gene>
<dbReference type="EMBL" id="CP093365">
    <property type="protein sequence ID" value="UQS84314.1"/>
    <property type="molecule type" value="Genomic_DNA"/>
</dbReference>
<accession>A0ABY4PF34</accession>
<name>A0ABY4PF34_9LACO</name>
<dbReference type="RefSeq" id="WP_249513498.1">
    <property type="nucleotide sequence ID" value="NZ_CP093365.1"/>
</dbReference>
<keyword evidence="2" id="KW-1185">Reference proteome</keyword>
<evidence type="ECO:0000313" key="1">
    <source>
        <dbReference type="EMBL" id="UQS84314.1"/>
    </source>
</evidence>
<proteinExistence type="predicted"/>
<sequence>MKIIKYVVSHWNIKLLIICLGWGIFGLGFLGGSTNVYAQHFIKTQYQGRQQQALVTNVNRWQVSFFTHLMQLDPLNLVFNDQVKTKFDNTEKLLTLRDQNAQEITNFYAGKYYANGVTKKKLDHVDQNLLQEKNQTIYQKQKNKLDQIRIWFDQTHDAQHFLAKTYHKFVTQPQKLNLTNVSEANAYYKLIKNKASQKKWRPKVKKMLATFKQSQQSQSRAQLAKEKAQLTALQNAPLTTSNYTPANVTIIDDLQQLDEISSKLQQAGIKAQSVLFYSSDSQTLTLVHRSGSKYVSAMRSLTVRSGSLPAGSYQIEQVITNPGDTAGVVTDKGSANFGQYYADATKLGFDTNSTSDFNQAKSVFWLQNNAALQTSLLVANNSNLGFISSATGLANNLSVSSADINSLLNNIANTSILYVD</sequence>
<reference evidence="1 2" key="1">
    <citation type="journal article" date="2022" name="Int. J. Syst. Evol. Microbiol.">
        <title>Apilactobacillus apisilvae sp. nov., Nicolia spurrieriana gen. nov. sp. nov., Bombilactobacillus folatiphilus sp. nov. and Bombilactobacillus thymidiniphilus sp. nov., four new lactic acid bacterial isolates from stingless bees Tetragonula carbonaria and Austroplebeia australis.</title>
        <authorList>
            <person name="Oliphant S.A."/>
            <person name="Watson-Haigh N.S."/>
            <person name="Sumby K.M."/>
            <person name="Gardner J."/>
            <person name="Groom S."/>
            <person name="Jiranek V."/>
        </authorList>
    </citation>
    <scope>NUCLEOTIDE SEQUENCE [LARGE SCALE GENOMIC DNA]</scope>
    <source>
        <strain evidence="1 2">SG4_A1</strain>
    </source>
</reference>
<dbReference type="Proteomes" id="UP000831947">
    <property type="component" value="Chromosome"/>
</dbReference>